<dbReference type="GeneID" id="15382880"/>
<dbReference type="Bgee" id="FBgn0264581">
    <property type="expression patterns" value="Expressed in female reproductive system and 2 other cell types or tissues"/>
</dbReference>
<name>A0A6I8V6Z3_DROPS</name>
<feature type="transmembrane region" description="Helical" evidence="1">
    <location>
        <begin position="15"/>
        <end position="36"/>
    </location>
</feature>
<sequence>MASPSPNDLNVTVDVVLPTLIVVAMFVINGFVFHYIMRKRRQWKETGAVESGTPDIEMEHL</sequence>
<organism evidence="2 3">
    <name type="scientific">Drosophila pseudoobscura pseudoobscura</name>
    <name type="common">Fruit fly</name>
    <dbReference type="NCBI Taxonomy" id="46245"/>
    <lineage>
        <taxon>Eukaryota</taxon>
        <taxon>Metazoa</taxon>
        <taxon>Ecdysozoa</taxon>
        <taxon>Arthropoda</taxon>
        <taxon>Hexapoda</taxon>
        <taxon>Insecta</taxon>
        <taxon>Pterygota</taxon>
        <taxon>Neoptera</taxon>
        <taxon>Endopterygota</taxon>
        <taxon>Diptera</taxon>
        <taxon>Brachycera</taxon>
        <taxon>Muscomorpha</taxon>
        <taxon>Ephydroidea</taxon>
        <taxon>Drosophilidae</taxon>
        <taxon>Drosophila</taxon>
        <taxon>Sophophora</taxon>
    </lineage>
</organism>
<reference evidence="3" key="2">
    <citation type="submission" date="2025-08" db="UniProtKB">
        <authorList>
            <consortium name="RefSeq"/>
        </authorList>
    </citation>
    <scope>IDENTIFICATION</scope>
    <source>
        <strain evidence="3">MV-25-SWS-2005</strain>
        <tissue evidence="3">Whole body</tissue>
    </source>
</reference>
<dbReference type="KEGG" id="dpo:15382880"/>
<gene>
    <name evidence="3" type="primary">LOC15382880</name>
</gene>
<keyword evidence="1" id="KW-0472">Membrane</keyword>
<dbReference type="Proteomes" id="UP000001819">
    <property type="component" value="Chromosome 3"/>
</dbReference>
<dbReference type="RefSeq" id="XP_004444448.1">
    <property type="nucleotide sequence ID" value="XM_004444391.3"/>
</dbReference>
<dbReference type="OMA" id="FYYIMRK"/>
<evidence type="ECO:0000313" key="3">
    <source>
        <dbReference type="RefSeq" id="XP_004444448.1"/>
    </source>
</evidence>
<protein>
    <submittedName>
        <fullName evidence="3">Uncharacterized protein</fullName>
    </submittedName>
</protein>
<dbReference type="InParanoid" id="A0A6I8V6Z3"/>
<reference evidence="2" key="1">
    <citation type="submission" date="2024-06" db="UniProtKB">
        <authorList>
            <consortium name="RefSeq"/>
        </authorList>
    </citation>
    <scope>NUCLEOTIDE SEQUENCE [LARGE SCALE GENOMIC DNA]</scope>
    <source>
        <strain evidence="2">MV2-25</strain>
    </source>
</reference>
<evidence type="ECO:0000256" key="1">
    <source>
        <dbReference type="SAM" id="Phobius"/>
    </source>
</evidence>
<keyword evidence="1" id="KW-0812">Transmembrane</keyword>
<dbReference type="AlphaFoldDB" id="A0A6I8V6Z3"/>
<proteinExistence type="predicted"/>
<accession>A0A6I8V6Z3</accession>
<evidence type="ECO:0000313" key="2">
    <source>
        <dbReference type="Proteomes" id="UP000001819"/>
    </source>
</evidence>
<keyword evidence="2" id="KW-1185">Reference proteome</keyword>
<keyword evidence="1" id="KW-1133">Transmembrane helix</keyword>